<feature type="region of interest" description="Disordered" evidence="1">
    <location>
        <begin position="1"/>
        <end position="22"/>
    </location>
</feature>
<reference evidence="2 3" key="1">
    <citation type="submission" date="2019-07" db="EMBL/GenBank/DDBJ databases">
        <title>Draft genome for Streptomyces benahoarensis MZ03-48.</title>
        <authorList>
            <person name="Gonzalez-Pimentel J.L."/>
        </authorList>
    </citation>
    <scope>NUCLEOTIDE SEQUENCE [LARGE SCALE GENOMIC DNA]</scope>
    <source>
        <strain evidence="2 3">MZ03-48</strain>
    </source>
</reference>
<evidence type="ECO:0000313" key="2">
    <source>
        <dbReference type="EMBL" id="TSB38124.1"/>
    </source>
</evidence>
<keyword evidence="3" id="KW-1185">Reference proteome</keyword>
<organism evidence="2 3">
    <name type="scientific">Streptomyces benahoarensis</name>
    <dbReference type="NCBI Taxonomy" id="2595054"/>
    <lineage>
        <taxon>Bacteria</taxon>
        <taxon>Bacillati</taxon>
        <taxon>Actinomycetota</taxon>
        <taxon>Actinomycetes</taxon>
        <taxon>Kitasatosporales</taxon>
        <taxon>Streptomycetaceae</taxon>
        <taxon>Streptomyces</taxon>
    </lineage>
</organism>
<dbReference type="OrthoDB" id="3404767at2"/>
<comment type="caution">
    <text evidence="2">The sequence shown here is derived from an EMBL/GenBank/DDBJ whole genome shotgun (WGS) entry which is preliminary data.</text>
</comment>
<dbReference type="Proteomes" id="UP000320888">
    <property type="component" value="Unassembled WGS sequence"/>
</dbReference>
<name>A0A553Z9L2_9ACTN</name>
<dbReference type="AlphaFoldDB" id="A0A553Z9L2"/>
<evidence type="ECO:0000313" key="3">
    <source>
        <dbReference type="Proteomes" id="UP000320888"/>
    </source>
</evidence>
<proteinExistence type="predicted"/>
<protein>
    <submittedName>
        <fullName evidence="2">Uncharacterized protein</fullName>
    </submittedName>
</protein>
<accession>A0A553Z9L2</accession>
<sequence>MIPAGSCERRPRPRQPQQIELSERRRAEGLALLERFIQAAAEAERLAFTRHSEWDDTHAWCLTLSGEAGDASWNGCKGALV</sequence>
<evidence type="ECO:0000256" key="1">
    <source>
        <dbReference type="SAM" id="MobiDB-lite"/>
    </source>
</evidence>
<gene>
    <name evidence="2" type="ORF">FNZ23_17560</name>
</gene>
<dbReference type="EMBL" id="VKLS01000217">
    <property type="protein sequence ID" value="TSB38124.1"/>
    <property type="molecule type" value="Genomic_DNA"/>
</dbReference>